<dbReference type="InterPro" id="IPR022543">
    <property type="entry name" value="DUF2572"/>
</dbReference>
<dbReference type="eggNOG" id="ENOG5030RID">
    <property type="taxonomic scope" value="Bacteria"/>
</dbReference>
<evidence type="ECO:0000256" key="1">
    <source>
        <dbReference type="SAM" id="Phobius"/>
    </source>
</evidence>
<dbReference type="KEGG" id="asu:Asuc_1787"/>
<accession>A6VQ92</accession>
<proteinExistence type="predicted"/>
<dbReference type="HOGENOM" id="CLU_1222643_0_0_6"/>
<keyword evidence="1" id="KW-0812">Transmembrane</keyword>
<gene>
    <name evidence="2" type="ordered locus">Asuc_1787</name>
</gene>
<name>A6VQ92_ACTSZ</name>
<evidence type="ECO:0008006" key="4">
    <source>
        <dbReference type="Google" id="ProtNLM"/>
    </source>
</evidence>
<feature type="transmembrane region" description="Helical" evidence="1">
    <location>
        <begin position="6"/>
        <end position="28"/>
    </location>
</feature>
<organism evidence="2 3">
    <name type="scientific">Actinobacillus succinogenes (strain ATCC 55618 / DSM 22257 / CCUG 43843 / 130Z)</name>
    <dbReference type="NCBI Taxonomy" id="339671"/>
    <lineage>
        <taxon>Bacteria</taxon>
        <taxon>Pseudomonadati</taxon>
        <taxon>Pseudomonadota</taxon>
        <taxon>Gammaproteobacteria</taxon>
        <taxon>Pasteurellales</taxon>
        <taxon>Pasteurellaceae</taxon>
        <taxon>Actinobacillus</taxon>
    </lineage>
</organism>
<evidence type="ECO:0000313" key="3">
    <source>
        <dbReference type="Proteomes" id="UP000001114"/>
    </source>
</evidence>
<dbReference type="Pfam" id="PF10833">
    <property type="entry name" value="DUF2572"/>
    <property type="match status" value="1"/>
</dbReference>
<keyword evidence="1" id="KW-1133">Transmembrane helix</keyword>
<sequence>MIVYRYRGIMTLTLLMLLSVMLLIFMLFDDDAIRLHSSLASLRQIYVSHNIELQQISQQQKRTACSEVPLNSTATVTRVAFEQAGFSDSNRHYIWCRRSALFKQSPKKGINEGRFSEMINEESVSLFQGKFGLPNDLVQEQSDYLYWLDKNQTEWTIAGDIYGIIVAEGNLHIAGKGRIRGAVISGGAISTDEKVSIAYRKATVTNLVQLYSQWQRAEKTWHDFTP</sequence>
<reference evidence="3" key="1">
    <citation type="journal article" date="2010" name="BMC Genomics">
        <title>A genomic perspective on the potential of Actinobacillus succinogenes for industrial succinate production.</title>
        <authorList>
            <person name="McKinlay J.B."/>
            <person name="Laivenieks M."/>
            <person name="Schindler B.D."/>
            <person name="McKinlay A.A."/>
            <person name="Siddaramappa S."/>
            <person name="Challacombe J.F."/>
            <person name="Lowry S.R."/>
            <person name="Clum A."/>
            <person name="Lapidus A.L."/>
            <person name="Burkhart K.B."/>
            <person name="Harkins V."/>
            <person name="Vieille C."/>
        </authorList>
    </citation>
    <scope>NUCLEOTIDE SEQUENCE [LARGE SCALE GENOMIC DNA]</scope>
    <source>
        <strain evidence="3">ATCC 55618 / DSM 22257 / CCUG 43843 / 130Z</strain>
    </source>
</reference>
<keyword evidence="1" id="KW-0472">Membrane</keyword>
<keyword evidence="3" id="KW-1185">Reference proteome</keyword>
<dbReference type="AlphaFoldDB" id="A6VQ92"/>
<protein>
    <recommendedName>
        <fullName evidence="4">DUF2572 family protein</fullName>
    </recommendedName>
</protein>
<dbReference type="EMBL" id="CP000746">
    <property type="protein sequence ID" value="ABR75139.1"/>
    <property type="molecule type" value="Genomic_DNA"/>
</dbReference>
<dbReference type="Proteomes" id="UP000001114">
    <property type="component" value="Chromosome"/>
</dbReference>
<evidence type="ECO:0000313" key="2">
    <source>
        <dbReference type="EMBL" id="ABR75139.1"/>
    </source>
</evidence>
<dbReference type="STRING" id="339671.Asuc_1787"/>